<sequence>MGGAWQQALQKGLSKWCSVVGPVQRMRGVDVLRLRPSCPLLLLSGCTPGQFYHSHPHVPAEFDHLNFEMESQVFANIETIRKIGDAVQDHCDEIPFNIASMDWRKKPQVLQWVSNNGNGFAANAKVCGEATAQALAVHGMEDADMLGTFEVGDNVSDRRFLLETFAMFGLEGNSLGPERKSIRIDLKDEFDAQFFMPYVPGYLIAGEADLAVFSLTAASGEESVPRDGSQQVELLLEKLLEVLADLGASFEDVTLTWNRVADLSADEEAVLMTRSKKGLHRPLAESVLGRDGQNNV</sequence>
<evidence type="ECO:0000313" key="1">
    <source>
        <dbReference type="EMBL" id="CAE8733305.1"/>
    </source>
</evidence>
<gene>
    <name evidence="1" type="ORF">PGLA2088_LOCUS46785</name>
</gene>
<name>A0A813LK78_POLGL</name>
<accession>A0A813LK78</accession>
<protein>
    <submittedName>
        <fullName evidence="1">Uncharacterized protein</fullName>
    </submittedName>
</protein>
<evidence type="ECO:0000313" key="2">
    <source>
        <dbReference type="Proteomes" id="UP000626109"/>
    </source>
</evidence>
<dbReference type="EMBL" id="CAJNNW010036314">
    <property type="protein sequence ID" value="CAE8733305.1"/>
    <property type="molecule type" value="Genomic_DNA"/>
</dbReference>
<proteinExistence type="predicted"/>
<comment type="caution">
    <text evidence="1">The sequence shown here is derived from an EMBL/GenBank/DDBJ whole genome shotgun (WGS) entry which is preliminary data.</text>
</comment>
<dbReference type="Proteomes" id="UP000626109">
    <property type="component" value="Unassembled WGS sequence"/>
</dbReference>
<organism evidence="1 2">
    <name type="scientific">Polarella glacialis</name>
    <name type="common">Dinoflagellate</name>
    <dbReference type="NCBI Taxonomy" id="89957"/>
    <lineage>
        <taxon>Eukaryota</taxon>
        <taxon>Sar</taxon>
        <taxon>Alveolata</taxon>
        <taxon>Dinophyceae</taxon>
        <taxon>Suessiales</taxon>
        <taxon>Suessiaceae</taxon>
        <taxon>Polarella</taxon>
    </lineage>
</organism>
<dbReference type="AlphaFoldDB" id="A0A813LK78"/>
<reference evidence="1" key="1">
    <citation type="submission" date="2021-02" db="EMBL/GenBank/DDBJ databases">
        <authorList>
            <person name="Dougan E. K."/>
            <person name="Rhodes N."/>
            <person name="Thang M."/>
            <person name="Chan C."/>
        </authorList>
    </citation>
    <scope>NUCLEOTIDE SEQUENCE</scope>
</reference>